<feature type="region of interest" description="Disordered" evidence="1">
    <location>
        <begin position="76"/>
        <end position="249"/>
    </location>
</feature>
<dbReference type="Proteomes" id="UP000800235">
    <property type="component" value="Unassembled WGS sequence"/>
</dbReference>
<feature type="compositionally biased region" description="Acidic residues" evidence="1">
    <location>
        <begin position="116"/>
        <end position="126"/>
    </location>
</feature>
<proteinExistence type="predicted"/>
<feature type="compositionally biased region" description="Acidic residues" evidence="1">
    <location>
        <begin position="88"/>
        <end position="99"/>
    </location>
</feature>
<feature type="compositionally biased region" description="Basic residues" evidence="1">
    <location>
        <begin position="225"/>
        <end position="235"/>
    </location>
</feature>
<protein>
    <submittedName>
        <fullName evidence="2">Uncharacterized protein</fullName>
    </submittedName>
</protein>
<comment type="caution">
    <text evidence="2">The sequence shown here is derived from an EMBL/GenBank/DDBJ whole genome shotgun (WGS) entry which is preliminary data.</text>
</comment>
<reference evidence="2" key="1">
    <citation type="journal article" date="2020" name="Stud. Mycol.">
        <title>101 Dothideomycetes genomes: a test case for predicting lifestyles and emergence of pathogens.</title>
        <authorList>
            <person name="Haridas S."/>
            <person name="Albert R."/>
            <person name="Binder M."/>
            <person name="Bloem J."/>
            <person name="Labutti K."/>
            <person name="Salamov A."/>
            <person name="Andreopoulos B."/>
            <person name="Baker S."/>
            <person name="Barry K."/>
            <person name="Bills G."/>
            <person name="Bluhm B."/>
            <person name="Cannon C."/>
            <person name="Castanera R."/>
            <person name="Culley D."/>
            <person name="Daum C."/>
            <person name="Ezra D."/>
            <person name="Gonzalez J."/>
            <person name="Henrissat B."/>
            <person name="Kuo A."/>
            <person name="Liang C."/>
            <person name="Lipzen A."/>
            <person name="Lutzoni F."/>
            <person name="Magnuson J."/>
            <person name="Mondo S."/>
            <person name="Nolan M."/>
            <person name="Ohm R."/>
            <person name="Pangilinan J."/>
            <person name="Park H.-J."/>
            <person name="Ramirez L."/>
            <person name="Alfaro M."/>
            <person name="Sun H."/>
            <person name="Tritt A."/>
            <person name="Yoshinaga Y."/>
            <person name="Zwiers L.-H."/>
            <person name="Turgeon B."/>
            <person name="Goodwin S."/>
            <person name="Spatafora J."/>
            <person name="Crous P."/>
            <person name="Grigoriev I."/>
        </authorList>
    </citation>
    <scope>NUCLEOTIDE SEQUENCE</scope>
    <source>
        <strain evidence="2">CBS 130266</strain>
    </source>
</reference>
<organism evidence="2 3">
    <name type="scientific">Tothia fuscella</name>
    <dbReference type="NCBI Taxonomy" id="1048955"/>
    <lineage>
        <taxon>Eukaryota</taxon>
        <taxon>Fungi</taxon>
        <taxon>Dikarya</taxon>
        <taxon>Ascomycota</taxon>
        <taxon>Pezizomycotina</taxon>
        <taxon>Dothideomycetes</taxon>
        <taxon>Pleosporomycetidae</taxon>
        <taxon>Venturiales</taxon>
        <taxon>Cylindrosympodiaceae</taxon>
        <taxon>Tothia</taxon>
    </lineage>
</organism>
<dbReference type="EMBL" id="MU007057">
    <property type="protein sequence ID" value="KAF2427848.1"/>
    <property type="molecule type" value="Genomic_DNA"/>
</dbReference>
<gene>
    <name evidence="2" type="ORF">EJ08DRAFT_699383</name>
</gene>
<keyword evidence="3" id="KW-1185">Reference proteome</keyword>
<dbReference type="AlphaFoldDB" id="A0A9P4TX10"/>
<feature type="compositionally biased region" description="Low complexity" evidence="1">
    <location>
        <begin position="206"/>
        <end position="215"/>
    </location>
</feature>
<evidence type="ECO:0000256" key="1">
    <source>
        <dbReference type="SAM" id="MobiDB-lite"/>
    </source>
</evidence>
<name>A0A9P4TX10_9PEZI</name>
<accession>A0A9P4TX10</accession>
<evidence type="ECO:0000313" key="2">
    <source>
        <dbReference type="EMBL" id="KAF2427848.1"/>
    </source>
</evidence>
<evidence type="ECO:0000313" key="3">
    <source>
        <dbReference type="Proteomes" id="UP000800235"/>
    </source>
</evidence>
<sequence>MKPTNASTKPDLAVAAELDKIAKLTGTNGGVNAPKPSIATDQYMKQKLNALRDLANKRNIDLGGAKTKQAIADLLVIDDEETTHTREEDSEVGDPDEPNNSDKVDGLDDAGGQESAGEEDVGEEEDANLHPASGIIDKLQTVSQDDLSAYPKGSTETPDLEKNDKQSTPRTRSKSKDLPATTVTGSKETNDAPALNQTDANKGDADTATGAAAVGKTPDGSSKVVPKKTAKGGRRKKDDDDDDGDTGRTKVDYANYEKLIPPYNLGPNMRVVQDKYGGLGLVSSRAGIPAGTVLLEEEALIANHRPRDSINQAVEDLVPSTQLRFLQLTYGGKAKDNNAKMRVALNAFSDRLDEGAKSVYGDISLASTESPGKKHMFQIGLSQLARHGLLLAKPYIIAVDY</sequence>